<dbReference type="Proteomes" id="UP000012040">
    <property type="component" value="Chromosome"/>
</dbReference>
<sequence>MTIKCPKCKDSIRNANQLSKSIRKFGSFYRISDRKKVQRFYCKLCKLHFSVATLSHSYRQKKRHINHKVVRQLVSGTSLRECARLMKINRKTVVRKFLFMADRAKIKLEVLNRQKSLITDLQFDDLETFEHTKCKPLSVTIAVENHSRWIVGYEISQMPAKGLLSQISLRKYGPREDKRAFARKKLFARIHKNIAKGALIKSDMNPHYIADVSKFFPESVHLRYKGRLGREIGQGELKVGGFDPLFSLNHTFAMIRYRVSRLIRKTWNTTKKMQRLDSHLALMVLHHNLSLKC</sequence>
<gene>
    <name evidence="1" type="ORF">A11Q_1518</name>
</gene>
<dbReference type="KEGG" id="bex:A11Q_1518"/>
<dbReference type="AlphaFoldDB" id="M4VRC7"/>
<reference evidence="1 2" key="1">
    <citation type="journal article" date="2013" name="ISME J.">
        <title>By their genes ye shall know them: genomic signatures of predatory bacteria.</title>
        <authorList>
            <person name="Pasternak Z."/>
            <person name="Pietrokovski S."/>
            <person name="Rotem O."/>
            <person name="Gophna U."/>
            <person name="Lurie-Weinberger M.N."/>
            <person name="Jurkevitch E."/>
        </authorList>
    </citation>
    <scope>NUCLEOTIDE SEQUENCE [LARGE SCALE GENOMIC DNA]</scope>
    <source>
        <strain evidence="1 2">JSS</strain>
    </source>
</reference>
<protein>
    <recommendedName>
        <fullName evidence="3">Transposase</fullName>
    </recommendedName>
</protein>
<evidence type="ECO:0000313" key="1">
    <source>
        <dbReference type="EMBL" id="AGH95734.1"/>
    </source>
</evidence>
<dbReference type="eggNOG" id="COG3677">
    <property type="taxonomic scope" value="Bacteria"/>
</dbReference>
<keyword evidence="2" id="KW-1185">Reference proteome</keyword>
<dbReference type="HOGENOM" id="CLU_926421_0_0_7"/>
<dbReference type="OrthoDB" id="9128325at2"/>
<dbReference type="EMBL" id="CP003537">
    <property type="protein sequence ID" value="AGH95734.1"/>
    <property type="molecule type" value="Genomic_DNA"/>
</dbReference>
<name>M4VRC7_9BACT</name>
<organism evidence="1 2">
    <name type="scientific">Pseudobdellovibrio exovorus JSS</name>
    <dbReference type="NCBI Taxonomy" id="1184267"/>
    <lineage>
        <taxon>Bacteria</taxon>
        <taxon>Pseudomonadati</taxon>
        <taxon>Bdellovibrionota</taxon>
        <taxon>Bdellovibrionia</taxon>
        <taxon>Bdellovibrionales</taxon>
        <taxon>Pseudobdellovibrionaceae</taxon>
        <taxon>Pseudobdellovibrio</taxon>
    </lineage>
</organism>
<dbReference type="PATRIC" id="fig|1184267.3.peg.1535"/>
<evidence type="ECO:0008006" key="3">
    <source>
        <dbReference type="Google" id="ProtNLM"/>
    </source>
</evidence>
<accession>M4VRC7</accession>
<proteinExistence type="predicted"/>
<evidence type="ECO:0000313" key="2">
    <source>
        <dbReference type="Proteomes" id="UP000012040"/>
    </source>
</evidence>